<evidence type="ECO:0000256" key="2">
    <source>
        <dbReference type="ARBA" id="ARBA00022692"/>
    </source>
</evidence>
<protein>
    <submittedName>
        <fullName evidence="9">Uncharacterized protein LOC118271211 isoform X1</fullName>
    </submittedName>
</protein>
<comment type="subcellular location">
    <subcellularLocation>
        <location evidence="1">Membrane</location>
    </subcellularLocation>
</comment>
<name>A0A9R0D792_SPOFR</name>
<feature type="chain" id="PRO_5040306441" evidence="6">
    <location>
        <begin position="18"/>
        <end position="584"/>
    </location>
</feature>
<keyword evidence="2 5" id="KW-0812">Transmembrane</keyword>
<keyword evidence="8" id="KW-1185">Reference proteome</keyword>
<dbReference type="InterPro" id="IPR028082">
    <property type="entry name" value="Peripla_BP_I"/>
</dbReference>
<keyword evidence="4 5" id="KW-0472">Membrane</keyword>
<keyword evidence="6" id="KW-0732">Signal</keyword>
<evidence type="ECO:0000256" key="4">
    <source>
        <dbReference type="ARBA" id="ARBA00023136"/>
    </source>
</evidence>
<feature type="domain" description="Receptor ligand binding region" evidence="7">
    <location>
        <begin position="299"/>
        <end position="440"/>
    </location>
</feature>
<evidence type="ECO:0000256" key="1">
    <source>
        <dbReference type="ARBA" id="ARBA00004370"/>
    </source>
</evidence>
<evidence type="ECO:0000256" key="3">
    <source>
        <dbReference type="ARBA" id="ARBA00022989"/>
    </source>
</evidence>
<dbReference type="GO" id="GO:0016020">
    <property type="term" value="C:membrane"/>
    <property type="evidence" value="ECO:0007669"/>
    <property type="project" value="UniProtKB-SubCell"/>
</dbReference>
<evidence type="ECO:0000313" key="9">
    <source>
        <dbReference type="RefSeq" id="XP_035443099.2"/>
    </source>
</evidence>
<dbReference type="GeneID" id="118271211"/>
<dbReference type="Pfam" id="PF01094">
    <property type="entry name" value="ANF_receptor"/>
    <property type="match status" value="1"/>
</dbReference>
<evidence type="ECO:0000256" key="5">
    <source>
        <dbReference type="SAM" id="Phobius"/>
    </source>
</evidence>
<reference evidence="9" key="1">
    <citation type="submission" date="2025-08" db="UniProtKB">
        <authorList>
            <consortium name="RefSeq"/>
        </authorList>
    </citation>
    <scope>IDENTIFICATION</scope>
    <source>
        <tissue evidence="9">Whole larval tissue</tissue>
    </source>
</reference>
<feature type="transmembrane region" description="Helical" evidence="5">
    <location>
        <begin position="544"/>
        <end position="568"/>
    </location>
</feature>
<dbReference type="Proteomes" id="UP000829999">
    <property type="component" value="Chromosome 9"/>
</dbReference>
<evidence type="ECO:0000256" key="6">
    <source>
        <dbReference type="SAM" id="SignalP"/>
    </source>
</evidence>
<dbReference type="SUPFAM" id="SSF53822">
    <property type="entry name" value="Periplasmic binding protein-like I"/>
    <property type="match status" value="1"/>
</dbReference>
<accession>A0A9R0D792</accession>
<evidence type="ECO:0000259" key="7">
    <source>
        <dbReference type="Pfam" id="PF01094"/>
    </source>
</evidence>
<sequence length="584" mass="68220">MILIAFIDVLLVSVAYSDDVFNDYGGPTDFLGFPENELSWDYQAIPFPGKRIPYFPIPFYPPEPEPKLKEKEKIILIESENNYNRLFNDIFQRACDKYYDIEYSQTIKKDFVNLPIIYFAVPGTYNYNDDDNIEMEDMKFVFAGSVTDPNEMICTKINNDLYCNETVNLVHIPDVPDSLLNFETVFNFIQTFQINRTEYLPEDEERCRPRVSIKNLNTIVICQPLRADFFMHLKSKHDTKFNLIQADDSNCDEIIEANQHRLLAILRNEAQNESPVPTVLLRTPYISSEDKAVLPNSMNLVPWQPLKFGIVKFIQKVGWQRLVVVSDDSEFSVEFERELTDLLQKEGIIFTSVRCEGAEFSLEKLRKKLHQTSPRIVIANIERGDELNLLMSQIRRNTTWILRDMKETEWNQLGAEVLTKKNVFSVSLRSSRNRECDDYVDNDIEFGVQTIASNMRYFISNVTDETKKKDFYSAFAREMNAEMKRSDALVCVKRLFPNPKLVSTIYVDSSGAKVRHFNQPFKKIPKDSPFCVAYSNKYFSPCDFALPLVFMFVCIMFFMTVCWLICFFDKTTPLNHNNYYRNFE</sequence>
<dbReference type="InterPro" id="IPR001828">
    <property type="entry name" value="ANF_lig-bd_rcpt"/>
</dbReference>
<evidence type="ECO:0000313" key="8">
    <source>
        <dbReference type="Proteomes" id="UP000829999"/>
    </source>
</evidence>
<gene>
    <name evidence="9" type="primary">LOC118271211</name>
</gene>
<dbReference type="OrthoDB" id="7357225at2759"/>
<dbReference type="Gene3D" id="3.40.50.2300">
    <property type="match status" value="1"/>
</dbReference>
<organism evidence="8 9">
    <name type="scientific">Spodoptera frugiperda</name>
    <name type="common">Fall armyworm</name>
    <dbReference type="NCBI Taxonomy" id="7108"/>
    <lineage>
        <taxon>Eukaryota</taxon>
        <taxon>Metazoa</taxon>
        <taxon>Ecdysozoa</taxon>
        <taxon>Arthropoda</taxon>
        <taxon>Hexapoda</taxon>
        <taxon>Insecta</taxon>
        <taxon>Pterygota</taxon>
        <taxon>Neoptera</taxon>
        <taxon>Endopterygota</taxon>
        <taxon>Lepidoptera</taxon>
        <taxon>Glossata</taxon>
        <taxon>Ditrysia</taxon>
        <taxon>Noctuoidea</taxon>
        <taxon>Noctuidae</taxon>
        <taxon>Amphipyrinae</taxon>
        <taxon>Spodoptera</taxon>
    </lineage>
</organism>
<proteinExistence type="predicted"/>
<keyword evidence="3 5" id="KW-1133">Transmembrane helix</keyword>
<dbReference type="RefSeq" id="XP_035443099.2">
    <property type="nucleotide sequence ID" value="XM_035587206.2"/>
</dbReference>
<dbReference type="AlphaFoldDB" id="A0A9R0D792"/>
<feature type="signal peptide" evidence="6">
    <location>
        <begin position="1"/>
        <end position="17"/>
    </location>
</feature>